<sequence length="167" mass="18059">MHGTDPALLTHLRVVVLVHTRQGEVLMAKPKQQGTNHKHDWRLPTGQQQAGESIAEAGRRVLHDTTGIKRGITHALLIDQRLASRDGKTAARVDIVLDGGTVDNRQAAALALPEGAREELASLKRVPVFNLESHAPPLHAKLIRMALSAFDHGMRVPLCAEGEPAPA</sequence>
<organism evidence="2 3">
    <name type="scientific">Streptomyces lasiicapitis</name>
    <dbReference type="NCBI Taxonomy" id="1923961"/>
    <lineage>
        <taxon>Bacteria</taxon>
        <taxon>Bacillati</taxon>
        <taxon>Actinomycetota</taxon>
        <taxon>Actinomycetes</taxon>
        <taxon>Kitasatosporales</taxon>
        <taxon>Streptomycetaceae</taxon>
        <taxon>Streptomyces</taxon>
    </lineage>
</organism>
<accession>A0ABQ2LII7</accession>
<keyword evidence="3" id="KW-1185">Reference proteome</keyword>
<dbReference type="Pfam" id="PF00293">
    <property type="entry name" value="NUDIX"/>
    <property type="match status" value="1"/>
</dbReference>
<dbReference type="RefSeq" id="WP_189172708.1">
    <property type="nucleotide sequence ID" value="NZ_BMNG01000001.1"/>
</dbReference>
<protein>
    <recommendedName>
        <fullName evidence="1">Nudix hydrolase domain-containing protein</fullName>
    </recommendedName>
</protein>
<dbReference type="Gene3D" id="3.90.79.10">
    <property type="entry name" value="Nucleoside Triphosphate Pyrophosphohydrolase"/>
    <property type="match status" value="1"/>
</dbReference>
<evidence type="ECO:0000313" key="2">
    <source>
        <dbReference type="EMBL" id="GGO35710.1"/>
    </source>
</evidence>
<feature type="domain" description="Nudix hydrolase" evidence="1">
    <location>
        <begin position="10"/>
        <end position="77"/>
    </location>
</feature>
<dbReference type="InterPro" id="IPR000086">
    <property type="entry name" value="NUDIX_hydrolase_dom"/>
</dbReference>
<dbReference type="SUPFAM" id="SSF55811">
    <property type="entry name" value="Nudix"/>
    <property type="match status" value="1"/>
</dbReference>
<name>A0ABQ2LII7_9ACTN</name>
<proteinExistence type="predicted"/>
<reference evidence="3" key="1">
    <citation type="journal article" date="2019" name="Int. J. Syst. Evol. Microbiol.">
        <title>The Global Catalogue of Microorganisms (GCM) 10K type strain sequencing project: providing services to taxonomists for standard genome sequencing and annotation.</title>
        <authorList>
            <consortium name="The Broad Institute Genomics Platform"/>
            <consortium name="The Broad Institute Genome Sequencing Center for Infectious Disease"/>
            <person name="Wu L."/>
            <person name="Ma J."/>
        </authorList>
    </citation>
    <scope>NUCLEOTIDE SEQUENCE [LARGE SCALE GENOMIC DNA]</scope>
    <source>
        <strain evidence="3">CGMCC 4.7349</strain>
    </source>
</reference>
<evidence type="ECO:0000259" key="1">
    <source>
        <dbReference type="Pfam" id="PF00293"/>
    </source>
</evidence>
<dbReference type="EMBL" id="BMNG01000001">
    <property type="protein sequence ID" value="GGO35710.1"/>
    <property type="molecule type" value="Genomic_DNA"/>
</dbReference>
<dbReference type="Proteomes" id="UP000656881">
    <property type="component" value="Unassembled WGS sequence"/>
</dbReference>
<evidence type="ECO:0000313" key="3">
    <source>
        <dbReference type="Proteomes" id="UP000656881"/>
    </source>
</evidence>
<comment type="caution">
    <text evidence="2">The sequence shown here is derived from an EMBL/GenBank/DDBJ whole genome shotgun (WGS) entry which is preliminary data.</text>
</comment>
<gene>
    <name evidence="2" type="ORF">GCM10012286_06760</name>
</gene>
<dbReference type="InterPro" id="IPR015797">
    <property type="entry name" value="NUDIX_hydrolase-like_dom_sf"/>
</dbReference>